<sequence>MTERRGRPPSVEIRLSVTAEYAHGLEFQRKREELGLNHPETLHALHVYAVALGEQPDRQEDAIALLEWLAAARTDDQPNRLLTLNDLTRLLQDGGNPARAEEWLREALAGWERLRGQDDPQTLQIATNLARALVDLGRKEEAEGLMRDTVFRRNRTLGATHPDTLSSRNTLAGTLRGSPARLAEAEGMYRAMLADVDGTTDLSMTVQHNLAAVLTHQGKHAEALEMYGHLVDARSRRQGDDHQSTWRARRNYASVLTKLGRVAEAEERLTEALAGCRRVFGPRHSTTLGVQADLAATKANQGRAQEAVPLLRDAIDGYRSTHGPHHPRVRELTAILAQLGG</sequence>
<accession>A0ABP9HKF3</accession>
<dbReference type="Proteomes" id="UP001500610">
    <property type="component" value="Unassembled WGS sequence"/>
</dbReference>
<gene>
    <name evidence="1" type="ORF">GCM10023257_06130</name>
</gene>
<dbReference type="Pfam" id="PF13374">
    <property type="entry name" value="TPR_10"/>
    <property type="match status" value="1"/>
</dbReference>
<evidence type="ECO:0000313" key="2">
    <source>
        <dbReference type="Proteomes" id="UP001500610"/>
    </source>
</evidence>
<dbReference type="InterPro" id="IPR011990">
    <property type="entry name" value="TPR-like_helical_dom_sf"/>
</dbReference>
<name>A0ABP9HKF3_9ACTN</name>
<comment type="caution">
    <text evidence="1">The sequence shown here is derived from an EMBL/GenBank/DDBJ whole genome shotgun (WGS) entry which is preliminary data.</text>
</comment>
<dbReference type="PANTHER" id="PTHR46082:SF6">
    <property type="entry name" value="AAA+ ATPASE DOMAIN-CONTAINING PROTEIN-RELATED"/>
    <property type="match status" value="1"/>
</dbReference>
<dbReference type="SUPFAM" id="SSF48452">
    <property type="entry name" value="TPR-like"/>
    <property type="match status" value="2"/>
</dbReference>
<dbReference type="EMBL" id="BAABIV010000002">
    <property type="protein sequence ID" value="GAA4972605.1"/>
    <property type="molecule type" value="Genomic_DNA"/>
</dbReference>
<evidence type="ECO:0000313" key="1">
    <source>
        <dbReference type="EMBL" id="GAA4972605.1"/>
    </source>
</evidence>
<protein>
    <recommendedName>
        <fullName evidence="3">Tetratricopeptide repeat protein</fullName>
    </recommendedName>
</protein>
<dbReference type="Pfam" id="PF13424">
    <property type="entry name" value="TPR_12"/>
    <property type="match status" value="2"/>
</dbReference>
<dbReference type="InterPro" id="IPR053137">
    <property type="entry name" value="NLR-like"/>
</dbReference>
<dbReference type="Gene3D" id="1.25.40.10">
    <property type="entry name" value="Tetratricopeptide repeat domain"/>
    <property type="match status" value="2"/>
</dbReference>
<keyword evidence="2" id="KW-1185">Reference proteome</keyword>
<dbReference type="PANTHER" id="PTHR46082">
    <property type="entry name" value="ATP/GTP-BINDING PROTEIN-RELATED"/>
    <property type="match status" value="1"/>
</dbReference>
<evidence type="ECO:0008006" key="3">
    <source>
        <dbReference type="Google" id="ProtNLM"/>
    </source>
</evidence>
<proteinExistence type="predicted"/>
<organism evidence="1 2">
    <name type="scientific">Streptomyces hyderabadensis</name>
    <dbReference type="NCBI Taxonomy" id="598549"/>
    <lineage>
        <taxon>Bacteria</taxon>
        <taxon>Bacillati</taxon>
        <taxon>Actinomycetota</taxon>
        <taxon>Actinomycetes</taxon>
        <taxon>Kitasatosporales</taxon>
        <taxon>Streptomycetaceae</taxon>
        <taxon>Streptomyces</taxon>
    </lineage>
</organism>
<reference evidence="2" key="1">
    <citation type="journal article" date="2019" name="Int. J. Syst. Evol. Microbiol.">
        <title>The Global Catalogue of Microorganisms (GCM) 10K type strain sequencing project: providing services to taxonomists for standard genome sequencing and annotation.</title>
        <authorList>
            <consortium name="The Broad Institute Genomics Platform"/>
            <consortium name="The Broad Institute Genome Sequencing Center for Infectious Disease"/>
            <person name="Wu L."/>
            <person name="Ma J."/>
        </authorList>
    </citation>
    <scope>NUCLEOTIDE SEQUENCE [LARGE SCALE GENOMIC DNA]</scope>
    <source>
        <strain evidence="2">JCM 17657</strain>
    </source>
</reference>